<dbReference type="Proteomes" id="UP001302676">
    <property type="component" value="Unassembled WGS sequence"/>
</dbReference>
<feature type="domain" description="Aminoglycoside phosphotransferase" evidence="1">
    <location>
        <begin position="102"/>
        <end position="339"/>
    </location>
</feature>
<dbReference type="PANTHER" id="PTHR21310">
    <property type="entry name" value="AMINOGLYCOSIDE PHOSPHOTRANSFERASE-RELATED-RELATED"/>
    <property type="match status" value="1"/>
</dbReference>
<dbReference type="PANTHER" id="PTHR21310:SF15">
    <property type="entry name" value="AMINOGLYCOSIDE PHOSPHOTRANSFERASE DOMAIN-CONTAINING PROTEIN"/>
    <property type="match status" value="1"/>
</dbReference>
<evidence type="ECO:0000313" key="3">
    <source>
        <dbReference type="Proteomes" id="UP001302676"/>
    </source>
</evidence>
<dbReference type="InterPro" id="IPR011009">
    <property type="entry name" value="Kinase-like_dom_sf"/>
</dbReference>
<proteinExistence type="predicted"/>
<reference evidence="2" key="1">
    <citation type="journal article" date="2023" name="Mol. Phylogenet. Evol.">
        <title>Genome-scale phylogeny and comparative genomics of the fungal order Sordariales.</title>
        <authorList>
            <person name="Hensen N."/>
            <person name="Bonometti L."/>
            <person name="Westerberg I."/>
            <person name="Brannstrom I.O."/>
            <person name="Guillou S."/>
            <person name="Cros-Aarteil S."/>
            <person name="Calhoun S."/>
            <person name="Haridas S."/>
            <person name="Kuo A."/>
            <person name="Mondo S."/>
            <person name="Pangilinan J."/>
            <person name="Riley R."/>
            <person name="LaButti K."/>
            <person name="Andreopoulos B."/>
            <person name="Lipzen A."/>
            <person name="Chen C."/>
            <person name="Yan M."/>
            <person name="Daum C."/>
            <person name="Ng V."/>
            <person name="Clum A."/>
            <person name="Steindorff A."/>
            <person name="Ohm R.A."/>
            <person name="Martin F."/>
            <person name="Silar P."/>
            <person name="Natvig D.O."/>
            <person name="Lalanne C."/>
            <person name="Gautier V."/>
            <person name="Ament-Velasquez S.L."/>
            <person name="Kruys A."/>
            <person name="Hutchinson M.I."/>
            <person name="Powell A.J."/>
            <person name="Barry K."/>
            <person name="Miller A.N."/>
            <person name="Grigoriev I.V."/>
            <person name="Debuchy R."/>
            <person name="Gladieux P."/>
            <person name="Hiltunen Thoren M."/>
            <person name="Johannesson H."/>
        </authorList>
    </citation>
    <scope>NUCLEOTIDE SEQUENCE</scope>
    <source>
        <strain evidence="2">CBS 141.50</strain>
    </source>
</reference>
<keyword evidence="3" id="KW-1185">Reference proteome</keyword>
<name>A0AAN6ZLV4_9PEZI</name>
<protein>
    <recommendedName>
        <fullName evidence="1">Aminoglycoside phosphotransferase domain-containing protein</fullName>
    </recommendedName>
</protein>
<gene>
    <name evidence="2" type="ORF">C8A04DRAFT_28182</name>
</gene>
<dbReference type="InterPro" id="IPR051678">
    <property type="entry name" value="AGP_Transferase"/>
</dbReference>
<dbReference type="AlphaFoldDB" id="A0AAN6ZLV4"/>
<accession>A0AAN6ZLV4</accession>
<evidence type="ECO:0000313" key="2">
    <source>
        <dbReference type="EMBL" id="KAK4144065.1"/>
    </source>
</evidence>
<dbReference type="RefSeq" id="XP_062637436.1">
    <property type="nucleotide sequence ID" value="XM_062780554.1"/>
</dbReference>
<dbReference type="Gene3D" id="3.90.1200.10">
    <property type="match status" value="1"/>
</dbReference>
<dbReference type="SUPFAM" id="SSF56112">
    <property type="entry name" value="Protein kinase-like (PK-like)"/>
    <property type="match status" value="1"/>
</dbReference>
<comment type="caution">
    <text evidence="2">The sequence shown here is derived from an EMBL/GenBank/DDBJ whole genome shotgun (WGS) entry which is preliminary data.</text>
</comment>
<evidence type="ECO:0000259" key="1">
    <source>
        <dbReference type="Pfam" id="PF01636"/>
    </source>
</evidence>
<reference evidence="2" key="2">
    <citation type="submission" date="2023-05" db="EMBL/GenBank/DDBJ databases">
        <authorList>
            <consortium name="Lawrence Berkeley National Laboratory"/>
            <person name="Steindorff A."/>
            <person name="Hensen N."/>
            <person name="Bonometti L."/>
            <person name="Westerberg I."/>
            <person name="Brannstrom I.O."/>
            <person name="Guillou S."/>
            <person name="Cros-Aarteil S."/>
            <person name="Calhoun S."/>
            <person name="Haridas S."/>
            <person name="Kuo A."/>
            <person name="Mondo S."/>
            <person name="Pangilinan J."/>
            <person name="Riley R."/>
            <person name="Labutti K."/>
            <person name="Andreopoulos B."/>
            <person name="Lipzen A."/>
            <person name="Chen C."/>
            <person name="Yanf M."/>
            <person name="Daum C."/>
            <person name="Ng V."/>
            <person name="Clum A."/>
            <person name="Ohm R."/>
            <person name="Martin F."/>
            <person name="Silar P."/>
            <person name="Natvig D."/>
            <person name="Lalanne C."/>
            <person name="Gautier V."/>
            <person name="Ament-Velasquez S.L."/>
            <person name="Kruys A."/>
            <person name="Hutchinson M.I."/>
            <person name="Powell A.J."/>
            <person name="Barry K."/>
            <person name="Miller A.N."/>
            <person name="Grigoriev I.V."/>
            <person name="Debuchy R."/>
            <person name="Gladieux P."/>
            <person name="Thoren M.H."/>
            <person name="Johannesson H."/>
        </authorList>
    </citation>
    <scope>NUCLEOTIDE SEQUENCE</scope>
    <source>
        <strain evidence="2">CBS 141.50</strain>
    </source>
</reference>
<dbReference type="GeneID" id="87817167"/>
<dbReference type="EMBL" id="MU853580">
    <property type="protein sequence ID" value="KAK4144065.1"/>
    <property type="molecule type" value="Genomic_DNA"/>
</dbReference>
<dbReference type="InterPro" id="IPR002575">
    <property type="entry name" value="Aminoglycoside_PTrfase"/>
</dbReference>
<sequence length="422" mass="46675">MDQNEDSGNHHQAQLEFIDELLRTRFQVSVGRTNIKPVQDSRKTFPGPEVLTYQISLDTPITTTNDGTNQINSLQPGCVAIPKGTEVFVVRLIKLGGKRIRVKQNNSIVENEVAIMSLASAALQKSAPNIVPRVYAWGSADVKTDQPESSSQGWILLESISGRRLADVYDDMGPGQKRSLFTQVSVLLKSFQTFTLPAGITRFGQVTYEDDGQIVSKETGSWPSYEAYFRGRLEAALREADHDEHIKGWVDDGLRERLGNFVTQGLSAHFEELGSKEEKVVTHAVINPDNILFDPESGQIIGLTGYESACILHPSYEFFRILSGLSDHDVADEREGGNATGASATTEDSRAFRDVLRAADIKHPQSIEGFGKVAKVDAVLQAIRPLSLVDTKTLELQTREAIMQSRDEKKKSLSKLLDRLGY</sequence>
<dbReference type="Pfam" id="PF01636">
    <property type="entry name" value="APH"/>
    <property type="match status" value="1"/>
</dbReference>
<organism evidence="2 3">
    <name type="scientific">Dichotomopilus funicola</name>
    <dbReference type="NCBI Taxonomy" id="1934379"/>
    <lineage>
        <taxon>Eukaryota</taxon>
        <taxon>Fungi</taxon>
        <taxon>Dikarya</taxon>
        <taxon>Ascomycota</taxon>
        <taxon>Pezizomycotina</taxon>
        <taxon>Sordariomycetes</taxon>
        <taxon>Sordariomycetidae</taxon>
        <taxon>Sordariales</taxon>
        <taxon>Chaetomiaceae</taxon>
        <taxon>Dichotomopilus</taxon>
    </lineage>
</organism>